<sequence length="124" mass="13314">MAPGIGSARMAKVLLLCMFVLHSDMAYAAIHRVGDAAGWTFQVTNWPNGKQFMSGDILVFNYAVGAHNVVVVNRAGYQTCSTPPGSKVYVSGNDRITLTKGLNYFICNFPGHCEGGMKIAVNAI</sequence>
<dbReference type="PROSITE" id="PS51485">
    <property type="entry name" value="PHYTOCYANIN"/>
    <property type="match status" value="1"/>
</dbReference>
<keyword evidence="9" id="KW-1185">Reference proteome</keyword>
<reference evidence="8 9" key="1">
    <citation type="submission" date="2019-01" db="EMBL/GenBank/DDBJ databases">
        <title>Sequencing of cultivated peanut Arachis hypogaea provides insights into genome evolution and oil improvement.</title>
        <authorList>
            <person name="Chen X."/>
        </authorList>
    </citation>
    <scope>NUCLEOTIDE SEQUENCE [LARGE SCALE GENOMIC DNA]</scope>
    <source>
        <strain evidence="9">cv. Fuhuasheng</strain>
        <tissue evidence="8">Leaves</tissue>
    </source>
</reference>
<dbReference type="Gene3D" id="2.60.40.420">
    <property type="entry name" value="Cupredoxins - blue copper proteins"/>
    <property type="match status" value="1"/>
</dbReference>
<evidence type="ECO:0000259" key="7">
    <source>
        <dbReference type="PROSITE" id="PS51485"/>
    </source>
</evidence>
<comment type="caution">
    <text evidence="8">The sequence shown here is derived from an EMBL/GenBank/DDBJ whole genome shotgun (WGS) entry which is preliminary data.</text>
</comment>
<evidence type="ECO:0000256" key="5">
    <source>
        <dbReference type="ARBA" id="ARBA00082491"/>
    </source>
</evidence>
<dbReference type="AlphaFoldDB" id="A0A445EF19"/>
<evidence type="ECO:0000256" key="1">
    <source>
        <dbReference type="ARBA" id="ARBA00022723"/>
    </source>
</evidence>
<feature type="domain" description="Phytocyanin" evidence="7">
    <location>
        <begin position="29"/>
        <end position="124"/>
    </location>
</feature>
<evidence type="ECO:0000256" key="6">
    <source>
        <dbReference type="SAM" id="SignalP"/>
    </source>
</evidence>
<dbReference type="PROSITE" id="PS00196">
    <property type="entry name" value="COPPER_BLUE"/>
    <property type="match status" value="1"/>
</dbReference>
<keyword evidence="6" id="KW-0732">Signal</keyword>
<accession>A0A445EF19</accession>
<dbReference type="PANTHER" id="PTHR33021:SF193">
    <property type="entry name" value="OS06G0218600 PROTEIN"/>
    <property type="match status" value="1"/>
</dbReference>
<gene>
    <name evidence="8" type="ORF">Ahy_A02g008395</name>
</gene>
<protein>
    <recommendedName>
        <fullName evidence="4">Basic blue protein</fullName>
    </recommendedName>
    <alternativeName>
        <fullName evidence="5">Plantacyanin</fullName>
    </alternativeName>
</protein>
<feature type="signal peptide" evidence="6">
    <location>
        <begin position="1"/>
        <end position="28"/>
    </location>
</feature>
<dbReference type="InterPro" id="IPR039391">
    <property type="entry name" value="Phytocyanin-like"/>
</dbReference>
<dbReference type="FunFam" id="2.60.40.420:FF:000013">
    <property type="entry name" value="basic blue protein-like"/>
    <property type="match status" value="1"/>
</dbReference>
<evidence type="ECO:0000256" key="4">
    <source>
        <dbReference type="ARBA" id="ARBA00071970"/>
    </source>
</evidence>
<keyword evidence="2" id="KW-0186">Copper</keyword>
<dbReference type="InterPro" id="IPR041844">
    <property type="entry name" value="Plantacyanin"/>
</dbReference>
<keyword evidence="1" id="KW-0479">Metal-binding</keyword>
<name>A0A445EF19_ARAHY</name>
<dbReference type="Proteomes" id="UP000289738">
    <property type="component" value="Chromosome A02"/>
</dbReference>
<dbReference type="GO" id="GO:0005886">
    <property type="term" value="C:plasma membrane"/>
    <property type="evidence" value="ECO:0007669"/>
    <property type="project" value="TreeGrafter"/>
</dbReference>
<dbReference type="PANTHER" id="PTHR33021">
    <property type="entry name" value="BLUE COPPER PROTEIN"/>
    <property type="match status" value="1"/>
</dbReference>
<keyword evidence="3" id="KW-1015">Disulfide bond</keyword>
<evidence type="ECO:0000313" key="9">
    <source>
        <dbReference type="Proteomes" id="UP000289738"/>
    </source>
</evidence>
<evidence type="ECO:0000256" key="2">
    <source>
        <dbReference type="ARBA" id="ARBA00023008"/>
    </source>
</evidence>
<dbReference type="Gramene" id="arahy.Tifrunner.gnm2.ann2.Ah02g178600.1">
    <property type="protein sequence ID" value="arahy.Tifrunner.gnm2.ann2.Ah02g178600.1-CDS"/>
    <property type="gene ID" value="arahy.Tifrunner.gnm2.ann2.Ah02g178600"/>
</dbReference>
<dbReference type="EMBL" id="SDMP01000002">
    <property type="protein sequence ID" value="RYR73853.1"/>
    <property type="molecule type" value="Genomic_DNA"/>
</dbReference>
<dbReference type="CDD" id="cd11013">
    <property type="entry name" value="Plantacyanin"/>
    <property type="match status" value="1"/>
</dbReference>
<dbReference type="OrthoDB" id="2011645at2759"/>
<dbReference type="InterPro" id="IPR028871">
    <property type="entry name" value="BlueCu_1_BS"/>
</dbReference>
<dbReference type="InterPro" id="IPR003245">
    <property type="entry name" value="Phytocyanin_dom"/>
</dbReference>
<dbReference type="SMR" id="A0A445EF19"/>
<dbReference type="InterPro" id="IPR008972">
    <property type="entry name" value="Cupredoxin"/>
</dbReference>
<dbReference type="Pfam" id="PF02298">
    <property type="entry name" value="Cu_bind_like"/>
    <property type="match status" value="1"/>
</dbReference>
<organism evidence="8 9">
    <name type="scientific">Arachis hypogaea</name>
    <name type="common">Peanut</name>
    <dbReference type="NCBI Taxonomy" id="3818"/>
    <lineage>
        <taxon>Eukaryota</taxon>
        <taxon>Viridiplantae</taxon>
        <taxon>Streptophyta</taxon>
        <taxon>Embryophyta</taxon>
        <taxon>Tracheophyta</taxon>
        <taxon>Spermatophyta</taxon>
        <taxon>Magnoliopsida</taxon>
        <taxon>eudicotyledons</taxon>
        <taxon>Gunneridae</taxon>
        <taxon>Pentapetalae</taxon>
        <taxon>rosids</taxon>
        <taxon>fabids</taxon>
        <taxon>Fabales</taxon>
        <taxon>Fabaceae</taxon>
        <taxon>Papilionoideae</taxon>
        <taxon>50 kb inversion clade</taxon>
        <taxon>dalbergioids sensu lato</taxon>
        <taxon>Dalbergieae</taxon>
        <taxon>Pterocarpus clade</taxon>
        <taxon>Arachis</taxon>
    </lineage>
</organism>
<evidence type="ECO:0000313" key="8">
    <source>
        <dbReference type="EMBL" id="RYR73853.1"/>
    </source>
</evidence>
<dbReference type="STRING" id="3818.A0A445EF19"/>
<dbReference type="GO" id="GO:0046872">
    <property type="term" value="F:metal ion binding"/>
    <property type="evidence" value="ECO:0007669"/>
    <property type="project" value="UniProtKB-KW"/>
</dbReference>
<dbReference type="SUPFAM" id="SSF49503">
    <property type="entry name" value="Cupredoxins"/>
    <property type="match status" value="1"/>
</dbReference>
<dbReference type="GO" id="GO:0009055">
    <property type="term" value="F:electron transfer activity"/>
    <property type="evidence" value="ECO:0007669"/>
    <property type="project" value="InterPro"/>
</dbReference>
<evidence type="ECO:0000256" key="3">
    <source>
        <dbReference type="ARBA" id="ARBA00023157"/>
    </source>
</evidence>
<proteinExistence type="predicted"/>
<feature type="chain" id="PRO_5019243935" description="Basic blue protein" evidence="6">
    <location>
        <begin position="29"/>
        <end position="124"/>
    </location>
</feature>